<evidence type="ECO:0000259" key="5">
    <source>
        <dbReference type="PROSITE" id="PS50109"/>
    </source>
</evidence>
<dbReference type="PROSITE" id="PS50112">
    <property type="entry name" value="PAS"/>
    <property type="match status" value="1"/>
</dbReference>
<dbReference type="Gene3D" id="3.30.565.10">
    <property type="entry name" value="Histidine kinase-like ATPase, C-terminal domain"/>
    <property type="match status" value="1"/>
</dbReference>
<dbReference type="GO" id="GO:0000155">
    <property type="term" value="F:phosphorelay sensor kinase activity"/>
    <property type="evidence" value="ECO:0007669"/>
    <property type="project" value="InterPro"/>
</dbReference>
<sequence length="680" mass="72878">MPKSRPVSVLAPFGRDAQSIASVLASHGMTPDIVDSLGALSDAVFNEAGAVIVTEEALNGGLSQLSLALKAQAAWSDLPFVLLRARRPPGTTRRMELPPEAINVIELERPLSSTSLISAVESALRARAKQFVIRDQMVALEHSQAALRASEAELRLIADSLPVLIAFIDNDMVYRFVNLAYEAWMGRPVQDIVGRRIEDVIGPELWATRQPDIEVVLTGVPVTSEIRWPRPDGSRRDTEIRYIPRFGAAGTVDGFHVFAADITERNVALEYTRREAALLESRVAERTAELRAEMAARQASEEALRQAQKMEVVGQLTGGIAHDFNNMLTGILAAIELARSKIETGEPAGIPRLLDIATSSAQRAAGLTQRLLAFSRRQALDPKPVDVGALALSMEELLRRTLGERIQLKTTANGPLPSAMVDANQLESALLNLAINARDAMPDGGVLHVDTSVQALPDHAESNATDTMFVVLSVADTGVGMDEATLEKVFEPFFTTKPIGQGTGLGMSMIYGFVNQTGGHIRIRSVPGEGTTVRLYLPIAQVAAVEAEEARAQAVATGSGQQIVVVDDDPQVRSLVTELLASLGYDVHGASSAETALEYLQGHARVDLLVTDVGLPGLNGRQLADIARQARPGLRVLFMTGYAFGAVGPADFLDDGMTMIGKPFQLAELSRAVASMLGSG</sequence>
<comment type="catalytic activity">
    <reaction evidence="1">
        <text>ATP + protein L-histidine = ADP + protein N-phospho-L-histidine.</text>
        <dbReference type="EC" id="2.7.13.3"/>
    </reaction>
</comment>
<keyword evidence="9" id="KW-0808">Transferase</keyword>
<dbReference type="InterPro" id="IPR011006">
    <property type="entry name" value="CheY-like_superfamily"/>
</dbReference>
<dbReference type="InterPro" id="IPR036097">
    <property type="entry name" value="HisK_dim/P_sf"/>
</dbReference>
<evidence type="ECO:0000256" key="4">
    <source>
        <dbReference type="PROSITE-ProRule" id="PRU00169"/>
    </source>
</evidence>
<dbReference type="InterPro" id="IPR035965">
    <property type="entry name" value="PAS-like_dom_sf"/>
</dbReference>
<evidence type="ECO:0000259" key="7">
    <source>
        <dbReference type="PROSITE" id="PS50112"/>
    </source>
</evidence>
<dbReference type="SMART" id="SM00387">
    <property type="entry name" value="HATPase_c"/>
    <property type="match status" value="1"/>
</dbReference>
<dbReference type="SUPFAM" id="SSF52172">
    <property type="entry name" value="CheY-like"/>
    <property type="match status" value="1"/>
</dbReference>
<dbReference type="InterPro" id="IPR004358">
    <property type="entry name" value="Sig_transdc_His_kin-like_C"/>
</dbReference>
<dbReference type="SUPFAM" id="SSF55785">
    <property type="entry name" value="PYP-like sensor domain (PAS domain)"/>
    <property type="match status" value="1"/>
</dbReference>
<dbReference type="PROSITE" id="PS50109">
    <property type="entry name" value="HIS_KIN"/>
    <property type="match status" value="1"/>
</dbReference>
<proteinExistence type="predicted"/>
<dbReference type="InterPro" id="IPR003661">
    <property type="entry name" value="HisK_dim/P_dom"/>
</dbReference>
<evidence type="ECO:0000256" key="3">
    <source>
        <dbReference type="ARBA" id="ARBA00022553"/>
    </source>
</evidence>
<dbReference type="SMART" id="SM00091">
    <property type="entry name" value="PAS"/>
    <property type="match status" value="1"/>
</dbReference>
<dbReference type="Pfam" id="PF08448">
    <property type="entry name" value="PAS_4"/>
    <property type="match status" value="1"/>
</dbReference>
<dbReference type="SUPFAM" id="SSF55874">
    <property type="entry name" value="ATPase domain of HSP90 chaperone/DNA topoisomerase II/histidine kinase"/>
    <property type="match status" value="1"/>
</dbReference>
<organism evidence="9 10">
    <name type="scientific">Luteibacter yeojuensis</name>
    <dbReference type="NCBI Taxonomy" id="345309"/>
    <lineage>
        <taxon>Bacteria</taxon>
        <taxon>Pseudomonadati</taxon>
        <taxon>Pseudomonadota</taxon>
        <taxon>Gammaproteobacteria</taxon>
        <taxon>Lysobacterales</taxon>
        <taxon>Rhodanobacteraceae</taxon>
        <taxon>Luteibacter</taxon>
    </lineage>
</organism>
<dbReference type="NCBIfam" id="TIGR00229">
    <property type="entry name" value="sensory_box"/>
    <property type="match status" value="1"/>
</dbReference>
<dbReference type="PROSITE" id="PS50110">
    <property type="entry name" value="RESPONSE_REGULATORY"/>
    <property type="match status" value="1"/>
</dbReference>
<name>A0A0F3KV35_9GAMM</name>
<comment type="caution">
    <text evidence="9">The sequence shown here is derived from an EMBL/GenBank/DDBJ whole genome shotgun (WGS) entry which is preliminary data.</text>
</comment>
<dbReference type="PROSITE" id="PS50113">
    <property type="entry name" value="PAC"/>
    <property type="match status" value="1"/>
</dbReference>
<dbReference type="Pfam" id="PF00512">
    <property type="entry name" value="HisKA"/>
    <property type="match status" value="1"/>
</dbReference>
<dbReference type="InterPro" id="IPR003594">
    <property type="entry name" value="HATPase_dom"/>
</dbReference>
<dbReference type="PANTHER" id="PTHR43065:SF42">
    <property type="entry name" value="TWO-COMPONENT SENSOR PPRA"/>
    <property type="match status" value="1"/>
</dbReference>
<feature type="domain" description="PAC" evidence="8">
    <location>
        <begin position="222"/>
        <end position="274"/>
    </location>
</feature>
<protein>
    <recommendedName>
        <fullName evidence="2">histidine kinase</fullName>
        <ecNumber evidence="2">2.7.13.3</ecNumber>
    </recommendedName>
</protein>
<dbReference type="CDD" id="cd00130">
    <property type="entry name" value="PAS"/>
    <property type="match status" value="1"/>
</dbReference>
<evidence type="ECO:0000259" key="6">
    <source>
        <dbReference type="PROSITE" id="PS50110"/>
    </source>
</evidence>
<dbReference type="EC" id="2.7.13.3" evidence="2"/>
<dbReference type="PANTHER" id="PTHR43065">
    <property type="entry name" value="SENSOR HISTIDINE KINASE"/>
    <property type="match status" value="1"/>
</dbReference>
<feature type="domain" description="PAS" evidence="7">
    <location>
        <begin position="150"/>
        <end position="204"/>
    </location>
</feature>
<reference evidence="9 10" key="1">
    <citation type="submission" date="2015-03" db="EMBL/GenBank/DDBJ databases">
        <title>Draft genome sequence of Luteibacter yeojuensis strain SU11.</title>
        <authorList>
            <person name="Sulaiman J."/>
            <person name="Priya K."/>
            <person name="Chan K.-G."/>
        </authorList>
    </citation>
    <scope>NUCLEOTIDE SEQUENCE [LARGE SCALE GENOMIC DNA]</scope>
    <source>
        <strain evidence="9 10">SU11</strain>
    </source>
</reference>
<dbReference type="SMART" id="SM00448">
    <property type="entry name" value="REC"/>
    <property type="match status" value="1"/>
</dbReference>
<dbReference type="InterPro" id="IPR005467">
    <property type="entry name" value="His_kinase_dom"/>
</dbReference>
<dbReference type="CDD" id="cd00082">
    <property type="entry name" value="HisKA"/>
    <property type="match status" value="1"/>
</dbReference>
<dbReference type="Proteomes" id="UP000033651">
    <property type="component" value="Unassembled WGS sequence"/>
</dbReference>
<dbReference type="SMART" id="SM00086">
    <property type="entry name" value="PAC"/>
    <property type="match status" value="1"/>
</dbReference>
<feature type="domain" description="Response regulatory" evidence="6">
    <location>
        <begin position="562"/>
        <end position="677"/>
    </location>
</feature>
<evidence type="ECO:0000256" key="1">
    <source>
        <dbReference type="ARBA" id="ARBA00000085"/>
    </source>
</evidence>
<dbReference type="Gene3D" id="1.10.287.130">
    <property type="match status" value="1"/>
</dbReference>
<dbReference type="Gene3D" id="3.30.450.20">
    <property type="entry name" value="PAS domain"/>
    <property type="match status" value="1"/>
</dbReference>
<dbReference type="Gene3D" id="3.40.50.2300">
    <property type="match status" value="1"/>
</dbReference>
<keyword evidence="10" id="KW-1185">Reference proteome</keyword>
<dbReference type="SMART" id="SM00388">
    <property type="entry name" value="HisKA"/>
    <property type="match status" value="1"/>
</dbReference>
<evidence type="ECO:0000313" key="10">
    <source>
        <dbReference type="Proteomes" id="UP000033651"/>
    </source>
</evidence>
<dbReference type="InterPro" id="IPR036890">
    <property type="entry name" value="HATPase_C_sf"/>
</dbReference>
<keyword evidence="9" id="KW-0418">Kinase</keyword>
<evidence type="ECO:0000256" key="2">
    <source>
        <dbReference type="ARBA" id="ARBA00012438"/>
    </source>
</evidence>
<dbReference type="InterPro" id="IPR001789">
    <property type="entry name" value="Sig_transdc_resp-reg_receiver"/>
</dbReference>
<keyword evidence="3 4" id="KW-0597">Phosphoprotein</keyword>
<dbReference type="EMBL" id="JZRB01000018">
    <property type="protein sequence ID" value="KJV34827.1"/>
    <property type="molecule type" value="Genomic_DNA"/>
</dbReference>
<dbReference type="InterPro" id="IPR000700">
    <property type="entry name" value="PAS-assoc_C"/>
</dbReference>
<dbReference type="Pfam" id="PF02518">
    <property type="entry name" value="HATPase_c"/>
    <property type="match status" value="1"/>
</dbReference>
<accession>A0A0F3KV35</accession>
<dbReference type="RefSeq" id="WP_045829353.1">
    <property type="nucleotide sequence ID" value="NZ_JZRB01000018.1"/>
</dbReference>
<evidence type="ECO:0000313" key="9">
    <source>
        <dbReference type="EMBL" id="KJV34827.1"/>
    </source>
</evidence>
<feature type="modified residue" description="4-aspartylphosphate" evidence="4">
    <location>
        <position position="612"/>
    </location>
</feature>
<dbReference type="InterPro" id="IPR000014">
    <property type="entry name" value="PAS"/>
</dbReference>
<dbReference type="AlphaFoldDB" id="A0A0F3KV35"/>
<dbReference type="Pfam" id="PF00072">
    <property type="entry name" value="Response_reg"/>
    <property type="match status" value="1"/>
</dbReference>
<gene>
    <name evidence="9" type="ORF">VI08_09630</name>
</gene>
<evidence type="ECO:0000259" key="8">
    <source>
        <dbReference type="PROSITE" id="PS50113"/>
    </source>
</evidence>
<dbReference type="PRINTS" id="PR00344">
    <property type="entry name" value="BCTRLSENSOR"/>
</dbReference>
<dbReference type="InterPro" id="IPR013656">
    <property type="entry name" value="PAS_4"/>
</dbReference>
<dbReference type="SUPFAM" id="SSF47384">
    <property type="entry name" value="Homodimeric domain of signal transducing histidine kinase"/>
    <property type="match status" value="1"/>
</dbReference>
<dbReference type="PATRIC" id="fig|345309.4.peg.1165"/>
<feature type="domain" description="Histidine kinase" evidence="5">
    <location>
        <begin position="319"/>
        <end position="541"/>
    </location>
</feature>
<dbReference type="InterPro" id="IPR001610">
    <property type="entry name" value="PAC"/>
</dbReference>